<dbReference type="OrthoDB" id="445936at2759"/>
<evidence type="ECO:0000313" key="3">
    <source>
        <dbReference type="EMBL" id="RWS19127.1"/>
    </source>
</evidence>
<proteinExistence type="predicted"/>
<dbReference type="PROSITE" id="PS50821">
    <property type="entry name" value="PAZ"/>
    <property type="match status" value="1"/>
</dbReference>
<dbReference type="Gene3D" id="2.170.260.10">
    <property type="entry name" value="paz domain"/>
    <property type="match status" value="1"/>
</dbReference>
<reference evidence="3 4" key="1">
    <citation type="journal article" date="2018" name="Gigascience">
        <title>Genomes of trombidid mites reveal novel predicted allergens and laterally-transferred genes associated with secondary metabolism.</title>
        <authorList>
            <person name="Dong X."/>
            <person name="Chaisiri K."/>
            <person name="Xia D."/>
            <person name="Armstrong S.D."/>
            <person name="Fang Y."/>
            <person name="Donnelly M.J."/>
            <person name="Kadowaki T."/>
            <person name="McGarry J.W."/>
            <person name="Darby A.C."/>
            <person name="Makepeace B.L."/>
        </authorList>
    </citation>
    <scope>NUCLEOTIDE SEQUENCE [LARGE SCALE GENOMIC DNA]</scope>
    <source>
        <strain evidence="3">UoL-UT</strain>
    </source>
</reference>
<dbReference type="STRING" id="299467.A0A443RUU0"/>
<feature type="domain" description="PAZ" evidence="2">
    <location>
        <begin position="229"/>
        <end position="314"/>
    </location>
</feature>
<dbReference type="InterPro" id="IPR003100">
    <property type="entry name" value="PAZ_dom"/>
</dbReference>
<feature type="compositionally biased region" description="Low complexity" evidence="1">
    <location>
        <begin position="9"/>
        <end position="28"/>
    </location>
</feature>
<dbReference type="GO" id="GO:0003723">
    <property type="term" value="F:RNA binding"/>
    <property type="evidence" value="ECO:0007669"/>
    <property type="project" value="InterPro"/>
</dbReference>
<name>A0A443RUU0_9ACAR</name>
<dbReference type="EMBL" id="NCKV01029796">
    <property type="protein sequence ID" value="RWS19127.1"/>
    <property type="molecule type" value="Genomic_DNA"/>
</dbReference>
<dbReference type="Pfam" id="PF02170">
    <property type="entry name" value="PAZ"/>
    <property type="match status" value="1"/>
</dbReference>
<dbReference type="VEuPathDB" id="VectorBase:LDEU012913"/>
<dbReference type="SMART" id="SM00949">
    <property type="entry name" value="PAZ"/>
    <property type="match status" value="1"/>
</dbReference>
<dbReference type="Pfam" id="PF23278">
    <property type="entry name" value="Piwi_N"/>
    <property type="match status" value="1"/>
</dbReference>
<accession>A0A443RUU0</accession>
<evidence type="ECO:0000313" key="4">
    <source>
        <dbReference type="Proteomes" id="UP000288716"/>
    </source>
</evidence>
<evidence type="ECO:0000256" key="1">
    <source>
        <dbReference type="SAM" id="MobiDB-lite"/>
    </source>
</evidence>
<comment type="caution">
    <text evidence="3">The sequence shown here is derived from an EMBL/GenBank/DDBJ whole genome shotgun (WGS) entry which is preliminary data.</text>
</comment>
<protein>
    <submittedName>
        <fullName evidence="3">Piwi-like protein 2</fullName>
    </submittedName>
</protein>
<feature type="region of interest" description="Disordered" evidence="1">
    <location>
        <begin position="1"/>
        <end position="54"/>
    </location>
</feature>
<dbReference type="Pfam" id="PF08699">
    <property type="entry name" value="ArgoL1"/>
    <property type="match status" value="1"/>
</dbReference>
<dbReference type="CDD" id="cd02845">
    <property type="entry name" value="PAZ_piwi_like"/>
    <property type="match status" value="1"/>
</dbReference>
<dbReference type="PANTHER" id="PTHR22891">
    <property type="entry name" value="EUKARYOTIC TRANSLATION INITIATION FACTOR 2C"/>
    <property type="match status" value="1"/>
</dbReference>
<gene>
    <name evidence="3" type="ORF">B4U80_01148</name>
</gene>
<feature type="non-terminal residue" evidence="3">
    <location>
        <position position="314"/>
    </location>
</feature>
<organism evidence="3 4">
    <name type="scientific">Leptotrombidium deliense</name>
    <dbReference type="NCBI Taxonomy" id="299467"/>
    <lineage>
        <taxon>Eukaryota</taxon>
        <taxon>Metazoa</taxon>
        <taxon>Ecdysozoa</taxon>
        <taxon>Arthropoda</taxon>
        <taxon>Chelicerata</taxon>
        <taxon>Arachnida</taxon>
        <taxon>Acari</taxon>
        <taxon>Acariformes</taxon>
        <taxon>Trombidiformes</taxon>
        <taxon>Prostigmata</taxon>
        <taxon>Anystina</taxon>
        <taxon>Parasitengona</taxon>
        <taxon>Trombiculoidea</taxon>
        <taxon>Trombiculidae</taxon>
        <taxon>Leptotrombidium</taxon>
    </lineage>
</organism>
<dbReference type="AlphaFoldDB" id="A0A443RUU0"/>
<feature type="compositionally biased region" description="Basic and acidic residues" evidence="1">
    <location>
        <begin position="40"/>
        <end position="54"/>
    </location>
</feature>
<sequence length="314" mass="36282">MTKKKEESSSNTSSSAETSPSSGSATEGAVGGEPSSPAPEPEKQKGFQAIRDKQRGTDGRVMDVAVNYIRLKRKEDTSIYEYSVFFEPQIDAIKLRRFLFRNPEVKEVIGEIYEFTGQNVFLPIQLPDDTTEISTRSTHNNMDVIMTLKYVKQPPPEEMVPFFNTMFRRIMRQLRLVQINRHYYDPNAKIEIPVHKLEVWPGVVTSILDFDGGLMLNCDISHRVLRTSTALHVLKDILNQPDGRARFEELSKKRLEGCIVLTRYNNKPYRIDEVKFDITPKSEFTLSNGQKVTYLDYFKRHWNIEIRDPNQPML</sequence>
<dbReference type="InterPro" id="IPR014811">
    <property type="entry name" value="ArgoL1"/>
</dbReference>
<dbReference type="InterPro" id="IPR036085">
    <property type="entry name" value="PAZ_dom_sf"/>
</dbReference>
<keyword evidence="4" id="KW-1185">Reference proteome</keyword>
<dbReference type="Proteomes" id="UP000288716">
    <property type="component" value="Unassembled WGS sequence"/>
</dbReference>
<evidence type="ECO:0000259" key="2">
    <source>
        <dbReference type="PROSITE" id="PS50821"/>
    </source>
</evidence>
<dbReference type="SUPFAM" id="SSF101690">
    <property type="entry name" value="PAZ domain"/>
    <property type="match status" value="1"/>
</dbReference>